<dbReference type="OrthoDB" id="118913at2"/>
<evidence type="ECO:0000256" key="1">
    <source>
        <dbReference type="SAM" id="SignalP"/>
    </source>
</evidence>
<feature type="signal peptide" evidence="1">
    <location>
        <begin position="1"/>
        <end position="24"/>
    </location>
</feature>
<organism evidence="2 3">
    <name type="scientific">Terriglobus roseus</name>
    <dbReference type="NCBI Taxonomy" id="392734"/>
    <lineage>
        <taxon>Bacteria</taxon>
        <taxon>Pseudomonadati</taxon>
        <taxon>Acidobacteriota</taxon>
        <taxon>Terriglobia</taxon>
        <taxon>Terriglobales</taxon>
        <taxon>Acidobacteriaceae</taxon>
        <taxon>Terriglobus</taxon>
    </lineage>
</organism>
<evidence type="ECO:0000313" key="2">
    <source>
        <dbReference type="EMBL" id="SDF70671.1"/>
    </source>
</evidence>
<proteinExistence type="predicted"/>
<protein>
    <submittedName>
        <fullName evidence="2">Soil-associated protein, TIGR03435 family</fullName>
    </submittedName>
</protein>
<accession>A0A1G7N9R0</accession>
<sequence length="253" mass="27776">MSVRVWHQLTLALATLLPLSTSFAQQPARHFEITAVRENRSGSEHDNGVNINGTKISATNLSLRIMIQQAYGVLDFQIISGPNWLSTARFDLQADTGDGQPISNAEFGPLLQQLLVDRFHLTVHHETRPMKEYALTIANGGPRLQATTGQPQNSMQGINQNATQGTAKMIGTGIPMSALAYRIAQQRPFRGNLVIDKTGLTGFYDITLEWEAGDNAASSLITSLQQQLGLKLIYEKMPVDVLVIDHAEKPSEN</sequence>
<reference evidence="2 3" key="1">
    <citation type="submission" date="2016-10" db="EMBL/GenBank/DDBJ databases">
        <authorList>
            <person name="de Groot N.N."/>
        </authorList>
    </citation>
    <scope>NUCLEOTIDE SEQUENCE [LARGE SCALE GENOMIC DNA]</scope>
    <source>
        <strain evidence="2 3">GAS232</strain>
    </source>
</reference>
<evidence type="ECO:0000313" key="3">
    <source>
        <dbReference type="Proteomes" id="UP000182427"/>
    </source>
</evidence>
<keyword evidence="1" id="KW-0732">Signal</keyword>
<dbReference type="RefSeq" id="WP_083345905.1">
    <property type="nucleotide sequence ID" value="NZ_LT629690.1"/>
</dbReference>
<dbReference type="AlphaFoldDB" id="A0A1G7N9R0"/>
<dbReference type="Pfam" id="PF12543">
    <property type="entry name" value="DUF3738"/>
    <property type="match status" value="1"/>
</dbReference>
<keyword evidence="3" id="KW-1185">Reference proteome</keyword>
<dbReference type="NCBIfam" id="TIGR03435">
    <property type="entry name" value="Soli_TIGR03435"/>
    <property type="match status" value="1"/>
</dbReference>
<dbReference type="InterPro" id="IPR017801">
    <property type="entry name" value="DUF3738"/>
</dbReference>
<feature type="chain" id="PRO_5009242060" evidence="1">
    <location>
        <begin position="25"/>
        <end position="253"/>
    </location>
</feature>
<name>A0A1G7N9R0_9BACT</name>
<dbReference type="EMBL" id="LT629690">
    <property type="protein sequence ID" value="SDF70671.1"/>
    <property type="molecule type" value="Genomic_DNA"/>
</dbReference>
<dbReference type="Proteomes" id="UP000182427">
    <property type="component" value="Chromosome I"/>
</dbReference>
<gene>
    <name evidence="2" type="ORF">SAMN05444167_3060</name>
</gene>